<organism evidence="2 3">
    <name type="scientific">Candidatus Nomurabacteria bacterium GW2011_GWF1_31_48</name>
    <dbReference type="NCBI Taxonomy" id="1618767"/>
    <lineage>
        <taxon>Bacteria</taxon>
        <taxon>Candidatus Nomuraibacteriota</taxon>
    </lineage>
</organism>
<feature type="transmembrane region" description="Helical" evidence="1">
    <location>
        <begin position="217"/>
        <end position="240"/>
    </location>
</feature>
<dbReference type="Proteomes" id="UP000034934">
    <property type="component" value="Unassembled WGS sequence"/>
</dbReference>
<feature type="transmembrane region" description="Helical" evidence="1">
    <location>
        <begin position="192"/>
        <end position="210"/>
    </location>
</feature>
<feature type="transmembrane region" description="Helical" evidence="1">
    <location>
        <begin position="95"/>
        <end position="117"/>
    </location>
</feature>
<keyword evidence="1" id="KW-0472">Membrane</keyword>
<evidence type="ECO:0000313" key="3">
    <source>
        <dbReference type="Proteomes" id="UP000034934"/>
    </source>
</evidence>
<keyword evidence="1" id="KW-1133">Transmembrane helix</keyword>
<evidence type="ECO:0000256" key="1">
    <source>
        <dbReference type="SAM" id="Phobius"/>
    </source>
</evidence>
<feature type="transmembrane region" description="Helical" evidence="1">
    <location>
        <begin position="632"/>
        <end position="658"/>
    </location>
</feature>
<protein>
    <recommendedName>
        <fullName evidence="4">Membrane protein 6-pyruvoyl-tetrahydropterin synthase-related domain-containing protein</fullName>
    </recommendedName>
</protein>
<comment type="caution">
    <text evidence="2">The sequence shown here is derived from an EMBL/GenBank/DDBJ whole genome shotgun (WGS) entry which is preliminary data.</text>
</comment>
<feature type="transmembrane region" description="Helical" evidence="1">
    <location>
        <begin position="318"/>
        <end position="336"/>
    </location>
</feature>
<gene>
    <name evidence="2" type="ORF">UR19_C0008G0011</name>
</gene>
<feature type="transmembrane region" description="Helical" evidence="1">
    <location>
        <begin position="382"/>
        <end position="401"/>
    </location>
</feature>
<feature type="transmembrane region" description="Helical" evidence="1">
    <location>
        <begin position="12"/>
        <end position="32"/>
    </location>
</feature>
<sequence>MTLVVKKLIKGIEPGILVVLVISLLLSVFVVLKDGHIYGGDTGLMPNPAQTSFYNKYIYQDSSGFGNTIIETPRMLVNMLSSLPTSVFNLEFNNFTIKILFLIPYIFISLLGSYILFRFYLKSAIPSIVGAIIYTINPFVLNTVYMGHIHALIPFALFPILIYISKCQKEINIRIALIPFLGSSLYDVRYVYIFLLISTILFISNGRDYIKRNIKKIILLYIILFAFNLYWILPGIYLFVNNKVSPTLNLISRSTFGDEYISLSRSITGVNSFWGFRNVEIFTIQPINIYWYTFAIISLISFFLSFKNRKEKKKNILFFVFLLVGIFLTKSNNAPISHSFDFLRKVVPGFTLFRDASRLFFMVWCAYGYFTGYLLTKLGHFWKSILLLLVVLLEISFTNPIHNVKDQNIFQGRNYTADELALNNILCGDNTKQGRILFIPKWKNGECFSSNNPAINYDADIYRDTNRHTTFKDNPEKFVTENSIKYIVVNDLKTHSDEIFMGIPTIIVVGKYENVILFENTLQKPIFEITFQQTNSVKKTSVSKISPTLYNLSLEPKNEKYNFNLRYNFDENWILIPKSQNLLSLNLYKKKQSWYIHSSDKNGFNLWEINTNELCNDNVVKCNDNRTVELRLIYLPQALMTFGLILSIIVLVPTVFLYRRFNKKYKNSEKQKYK</sequence>
<feature type="transmembrane region" description="Helical" evidence="1">
    <location>
        <begin position="289"/>
        <end position="306"/>
    </location>
</feature>
<feature type="transmembrane region" description="Helical" evidence="1">
    <location>
        <begin position="124"/>
        <end position="141"/>
    </location>
</feature>
<dbReference type="AlphaFoldDB" id="A0A0F9YDP7"/>
<keyword evidence="1" id="KW-0812">Transmembrane</keyword>
<evidence type="ECO:0000313" key="2">
    <source>
        <dbReference type="EMBL" id="KKP29769.1"/>
    </source>
</evidence>
<dbReference type="EMBL" id="LBOG01000008">
    <property type="protein sequence ID" value="KKP29769.1"/>
    <property type="molecule type" value="Genomic_DNA"/>
</dbReference>
<evidence type="ECO:0008006" key="4">
    <source>
        <dbReference type="Google" id="ProtNLM"/>
    </source>
</evidence>
<accession>A0A0F9YDP7</accession>
<proteinExistence type="predicted"/>
<reference evidence="2 3" key="1">
    <citation type="journal article" date="2015" name="Nature">
        <title>rRNA introns, odd ribosomes, and small enigmatic genomes across a large radiation of phyla.</title>
        <authorList>
            <person name="Brown C.T."/>
            <person name="Hug L.A."/>
            <person name="Thomas B.C."/>
            <person name="Sharon I."/>
            <person name="Castelle C.J."/>
            <person name="Singh A."/>
            <person name="Wilkins M.J."/>
            <person name="Williams K.H."/>
            <person name="Banfield J.F."/>
        </authorList>
    </citation>
    <scope>NUCLEOTIDE SEQUENCE [LARGE SCALE GENOMIC DNA]</scope>
</reference>
<feature type="transmembrane region" description="Helical" evidence="1">
    <location>
        <begin position="356"/>
        <end position="375"/>
    </location>
</feature>
<name>A0A0F9YDP7_9BACT</name>